<evidence type="ECO:0008006" key="4">
    <source>
        <dbReference type="Google" id="ProtNLM"/>
    </source>
</evidence>
<reference evidence="2 3" key="1">
    <citation type="submission" date="2020-02" db="EMBL/GenBank/DDBJ databases">
        <title>A chromosome-scale genome assembly of the black bullhead catfish (Ameiurus melas).</title>
        <authorList>
            <person name="Wen M."/>
            <person name="Zham M."/>
            <person name="Cabau C."/>
            <person name="Klopp C."/>
            <person name="Donnadieu C."/>
            <person name="Roques C."/>
            <person name="Bouchez O."/>
            <person name="Lampietro C."/>
            <person name="Jouanno E."/>
            <person name="Herpin A."/>
            <person name="Louis A."/>
            <person name="Berthelot C."/>
            <person name="Parey E."/>
            <person name="Roest-Crollius H."/>
            <person name="Braasch I."/>
            <person name="Postlethwait J."/>
            <person name="Robinson-Rechavi M."/>
            <person name="Echchiki A."/>
            <person name="Begum T."/>
            <person name="Montfort J."/>
            <person name="Schartl M."/>
            <person name="Bobe J."/>
            <person name="Guiguen Y."/>
        </authorList>
    </citation>
    <scope>NUCLEOTIDE SEQUENCE [LARGE SCALE GENOMIC DNA]</scope>
    <source>
        <strain evidence="2">M_S1</strain>
        <tissue evidence="2">Blood</tissue>
    </source>
</reference>
<protein>
    <recommendedName>
        <fullName evidence="4">Secreted protein</fullName>
    </recommendedName>
</protein>
<feature type="signal peptide" evidence="1">
    <location>
        <begin position="1"/>
        <end position="19"/>
    </location>
</feature>
<gene>
    <name evidence="2" type="ORF">AMELA_G00014790</name>
</gene>
<evidence type="ECO:0000313" key="3">
    <source>
        <dbReference type="Proteomes" id="UP000593565"/>
    </source>
</evidence>
<keyword evidence="3" id="KW-1185">Reference proteome</keyword>
<sequence>MYLIQGIILLLLSISRVQSHSIKALPNETSEKTDNNIDQDYFSVSAIIERANKNAGKSKGEFTIIHGDIAVYTGLQNADPCTSRGCKWRRGSDGKVKVPFTISRQYCEYHFLPGFKVRCVRAPLDIINKLLSF</sequence>
<comment type="caution">
    <text evidence="2">The sequence shown here is derived from an EMBL/GenBank/DDBJ whole genome shotgun (WGS) entry which is preliminary data.</text>
</comment>
<name>A0A7J6BHQ7_AMEME</name>
<dbReference type="AlphaFoldDB" id="A0A7J6BHQ7"/>
<keyword evidence="1" id="KW-0732">Signal</keyword>
<evidence type="ECO:0000256" key="1">
    <source>
        <dbReference type="SAM" id="SignalP"/>
    </source>
</evidence>
<dbReference type="EMBL" id="JAAGNN010000001">
    <property type="protein sequence ID" value="KAF4094412.1"/>
    <property type="molecule type" value="Genomic_DNA"/>
</dbReference>
<accession>A0A7J6BHQ7</accession>
<evidence type="ECO:0000313" key="2">
    <source>
        <dbReference type="EMBL" id="KAF4094412.1"/>
    </source>
</evidence>
<feature type="chain" id="PRO_5029853431" description="Secreted protein" evidence="1">
    <location>
        <begin position="20"/>
        <end position="133"/>
    </location>
</feature>
<dbReference type="Proteomes" id="UP000593565">
    <property type="component" value="Unassembled WGS sequence"/>
</dbReference>
<proteinExistence type="predicted"/>
<organism evidence="2 3">
    <name type="scientific">Ameiurus melas</name>
    <name type="common">Black bullhead</name>
    <name type="synonym">Silurus melas</name>
    <dbReference type="NCBI Taxonomy" id="219545"/>
    <lineage>
        <taxon>Eukaryota</taxon>
        <taxon>Metazoa</taxon>
        <taxon>Chordata</taxon>
        <taxon>Craniata</taxon>
        <taxon>Vertebrata</taxon>
        <taxon>Euteleostomi</taxon>
        <taxon>Actinopterygii</taxon>
        <taxon>Neopterygii</taxon>
        <taxon>Teleostei</taxon>
        <taxon>Ostariophysi</taxon>
        <taxon>Siluriformes</taxon>
        <taxon>Ictaluridae</taxon>
        <taxon>Ameiurus</taxon>
    </lineage>
</organism>